<evidence type="ECO:0000313" key="6">
    <source>
        <dbReference type="Proteomes" id="UP001189429"/>
    </source>
</evidence>
<reference evidence="5" key="1">
    <citation type="submission" date="2023-10" db="EMBL/GenBank/DDBJ databases">
        <authorList>
            <person name="Chen Y."/>
            <person name="Shah S."/>
            <person name="Dougan E. K."/>
            <person name="Thang M."/>
            <person name="Chan C."/>
        </authorList>
    </citation>
    <scope>NUCLEOTIDE SEQUENCE [LARGE SCALE GENOMIC DNA]</scope>
</reference>
<dbReference type="EMBL" id="CAUYUJ010016137">
    <property type="protein sequence ID" value="CAK0862215.1"/>
    <property type="molecule type" value="Genomic_DNA"/>
</dbReference>
<keyword evidence="2" id="KW-0560">Oxidoreductase</keyword>
<dbReference type="Proteomes" id="UP001189429">
    <property type="component" value="Unassembled WGS sequence"/>
</dbReference>
<dbReference type="Pfam" id="PF00106">
    <property type="entry name" value="adh_short"/>
    <property type="match status" value="1"/>
</dbReference>
<keyword evidence="6" id="KW-1185">Reference proteome</keyword>
<dbReference type="InterPro" id="IPR020904">
    <property type="entry name" value="Sc_DH/Rdtase_CS"/>
</dbReference>
<dbReference type="PRINTS" id="PR00080">
    <property type="entry name" value="SDRFAMILY"/>
</dbReference>
<evidence type="ECO:0000256" key="1">
    <source>
        <dbReference type="ARBA" id="ARBA00006484"/>
    </source>
</evidence>
<name>A0ABN9USJ6_9DINO</name>
<organism evidence="5 6">
    <name type="scientific">Prorocentrum cordatum</name>
    <dbReference type="NCBI Taxonomy" id="2364126"/>
    <lineage>
        <taxon>Eukaryota</taxon>
        <taxon>Sar</taxon>
        <taxon>Alveolata</taxon>
        <taxon>Dinophyceae</taxon>
        <taxon>Prorocentrales</taxon>
        <taxon>Prorocentraceae</taxon>
        <taxon>Prorocentrum</taxon>
    </lineage>
</organism>
<evidence type="ECO:0000256" key="4">
    <source>
        <dbReference type="SAM" id="MobiDB-lite"/>
    </source>
</evidence>
<dbReference type="InterPro" id="IPR036291">
    <property type="entry name" value="NAD(P)-bd_dom_sf"/>
</dbReference>
<accession>A0ABN9USJ6</accession>
<dbReference type="InterPro" id="IPR002347">
    <property type="entry name" value="SDR_fam"/>
</dbReference>
<protein>
    <submittedName>
        <fullName evidence="5">Uncharacterized protein</fullName>
    </submittedName>
</protein>
<feature type="non-terminal residue" evidence="5">
    <location>
        <position position="1"/>
    </location>
</feature>
<feature type="compositionally biased region" description="Low complexity" evidence="4">
    <location>
        <begin position="304"/>
        <end position="320"/>
    </location>
</feature>
<dbReference type="PANTHER" id="PTHR43669">
    <property type="entry name" value="5-KETO-D-GLUCONATE 5-REDUCTASE"/>
    <property type="match status" value="1"/>
</dbReference>
<gene>
    <name evidence="5" type="ORF">PCOR1329_LOCUS50690</name>
</gene>
<proteinExistence type="inferred from homology"/>
<dbReference type="PROSITE" id="PS00061">
    <property type="entry name" value="ADH_SHORT"/>
    <property type="match status" value="1"/>
</dbReference>
<dbReference type="SUPFAM" id="SSF51735">
    <property type="entry name" value="NAD(P)-binding Rossmann-fold domains"/>
    <property type="match status" value="1"/>
</dbReference>
<evidence type="ECO:0000256" key="2">
    <source>
        <dbReference type="ARBA" id="ARBA00023002"/>
    </source>
</evidence>
<dbReference type="CDD" id="cd05233">
    <property type="entry name" value="SDR_c"/>
    <property type="match status" value="1"/>
</dbReference>
<evidence type="ECO:0000256" key="3">
    <source>
        <dbReference type="RuleBase" id="RU000363"/>
    </source>
</evidence>
<evidence type="ECO:0000313" key="5">
    <source>
        <dbReference type="EMBL" id="CAK0862215.1"/>
    </source>
</evidence>
<sequence>PFWLRHSWLQGARPPRMPIARPIGRAAAGVAAAAAWQFCGRRCFWRAGPAGARRVAMAAPLRVIVTGGSSGIGRALVAKLAARGHQVYATGRDAKALRGLESLGVSEAASGAKVRASAGDVSCEADVERQFKEAAEFFGGPPDVLVANAGCGAGRQDFEEVPAEQFDRVMSTNVRGVFLWVQRVVGPMKRQGRGQVVVTSSMAAVKPCPRAAVYAASKAAVQAMVLSLRAELKGTGVKVGTVNPGAVATEWWGDAGRGGWTEEMAPQGQPFWTEMLRPEDVADGVLSLVFQKASSNIESLYMDPADSGGAAPPAAPGCPAKRPRTD</sequence>
<comment type="similarity">
    <text evidence="1 3">Belongs to the short-chain dehydrogenases/reductases (SDR) family.</text>
</comment>
<dbReference type="PANTHER" id="PTHR43669:SF3">
    <property type="entry name" value="ALCOHOL DEHYDROGENASE, PUTATIVE (AFU_ORTHOLOGUE AFUA_3G03445)-RELATED"/>
    <property type="match status" value="1"/>
</dbReference>
<dbReference type="PRINTS" id="PR00081">
    <property type="entry name" value="GDHRDH"/>
</dbReference>
<dbReference type="Gene3D" id="3.40.50.720">
    <property type="entry name" value="NAD(P)-binding Rossmann-like Domain"/>
    <property type="match status" value="1"/>
</dbReference>
<comment type="caution">
    <text evidence="5">The sequence shown here is derived from an EMBL/GenBank/DDBJ whole genome shotgun (WGS) entry which is preliminary data.</text>
</comment>
<feature type="region of interest" description="Disordered" evidence="4">
    <location>
        <begin position="301"/>
        <end position="326"/>
    </location>
</feature>